<evidence type="ECO:0000313" key="1">
    <source>
        <dbReference type="EMBL" id="CAB4931759.1"/>
    </source>
</evidence>
<dbReference type="EMBL" id="CAFBNB010000123">
    <property type="protein sequence ID" value="CAB4931759.1"/>
    <property type="molecule type" value="Genomic_DNA"/>
</dbReference>
<proteinExistence type="predicted"/>
<reference evidence="1" key="1">
    <citation type="submission" date="2020-05" db="EMBL/GenBank/DDBJ databases">
        <authorList>
            <person name="Chiriac C."/>
            <person name="Salcher M."/>
            <person name="Ghai R."/>
            <person name="Kavagutti S V."/>
        </authorList>
    </citation>
    <scope>NUCLEOTIDE SEQUENCE</scope>
</reference>
<gene>
    <name evidence="1" type="ORF">UFOPK3720_00747</name>
</gene>
<accession>A0A6J7IL92</accession>
<name>A0A6J7IL92_9ZZZZ</name>
<protein>
    <submittedName>
        <fullName evidence="1">Unannotated protein</fullName>
    </submittedName>
</protein>
<dbReference type="AlphaFoldDB" id="A0A6J7IL92"/>
<organism evidence="1">
    <name type="scientific">freshwater metagenome</name>
    <dbReference type="NCBI Taxonomy" id="449393"/>
    <lineage>
        <taxon>unclassified sequences</taxon>
        <taxon>metagenomes</taxon>
        <taxon>ecological metagenomes</taxon>
    </lineage>
</organism>
<sequence length="116" mass="12823">MRLRTHAASSVDKEDGDIAVGCRHRHVSRVLLMTRSVCDEHATTIREIHVAIGDINRDPLLALGLEPVSEKREVDLSHRNRRPAAASLPRVFELVERNAVGLGEEASDERGLAVID</sequence>